<dbReference type="SUPFAM" id="SSF52402">
    <property type="entry name" value="Adenine nucleotide alpha hydrolases-like"/>
    <property type="match status" value="1"/>
</dbReference>
<feature type="binding site" evidence="8">
    <location>
        <begin position="31"/>
        <end position="36"/>
    </location>
    <ligand>
        <name>ATP</name>
        <dbReference type="ChEBI" id="CHEBI:30616"/>
    </ligand>
</feature>
<sequence>MESTGIYKQFSSALEQQCGSRLGQGLTVALSGGVDSVVLLHLCQQYVKLNAEITLDAIYVNHGLSGNSFEWQQFCEQLCASLNISFRTVSVNIQAQARTSLEAQARDARYDALDKHAAQNSTLVLGQHADDQVETFFIRLKRGSGLKGLGAMHATTQLASGRFCIRPLLGIERKNIEAFAQIFGLSHIEDESNKNDEFDRNFLRNQVIPLLKSRFKGFVPSVIRSISLLQAQQSLIDEITQGDLVACRHGKEINISSLAALSHLRQCNLVRAWLESKGVSMPSQKQLTQILQQVIHAKEDAQVHVQLRAGSVKCYNGLMYWVVHEATKLVDIPLSDLATRTVLSDGRILVLIEGKGIRRPLESESISIRFARLNEKIKPFGKPGRNTVKHWLKEAKVPSWERGAKPMVYYNDTLVAVAGILVNADYASHSGINWQVEDAKK</sequence>
<dbReference type="Proteomes" id="UP000033434">
    <property type="component" value="Unassembled WGS sequence"/>
</dbReference>
<dbReference type="PANTHER" id="PTHR43033">
    <property type="entry name" value="TRNA(ILE)-LYSIDINE SYNTHASE-RELATED"/>
    <property type="match status" value="1"/>
</dbReference>
<keyword evidence="5 8" id="KW-0547">Nucleotide-binding</keyword>
<dbReference type="NCBIfam" id="TIGR02432">
    <property type="entry name" value="lysidine_TilS_N"/>
    <property type="match status" value="1"/>
</dbReference>
<comment type="similarity">
    <text evidence="8">Belongs to the tRNA(Ile)-lysidine synthase family.</text>
</comment>
<feature type="domain" description="Lysidine-tRNA(Ile) synthetase C-terminal" evidence="9">
    <location>
        <begin position="366"/>
        <end position="434"/>
    </location>
</feature>
<dbReference type="GO" id="GO:0006400">
    <property type="term" value="P:tRNA modification"/>
    <property type="evidence" value="ECO:0007669"/>
    <property type="project" value="UniProtKB-UniRule"/>
</dbReference>
<evidence type="ECO:0000256" key="3">
    <source>
        <dbReference type="ARBA" id="ARBA00022598"/>
    </source>
</evidence>
<gene>
    <name evidence="8" type="primary">tilS</name>
    <name evidence="10" type="ORF">N479_07970</name>
</gene>
<evidence type="ECO:0000256" key="8">
    <source>
        <dbReference type="HAMAP-Rule" id="MF_01161"/>
    </source>
</evidence>
<dbReference type="InterPro" id="IPR014729">
    <property type="entry name" value="Rossmann-like_a/b/a_fold"/>
</dbReference>
<dbReference type="SMART" id="SM00977">
    <property type="entry name" value="TilS_C"/>
    <property type="match status" value="1"/>
</dbReference>
<dbReference type="SUPFAM" id="SSF56037">
    <property type="entry name" value="PheT/TilS domain"/>
    <property type="match status" value="1"/>
</dbReference>
<dbReference type="EMBL" id="AUXW01000124">
    <property type="protein sequence ID" value="KKE84636.1"/>
    <property type="molecule type" value="Genomic_DNA"/>
</dbReference>
<dbReference type="Pfam" id="PF01171">
    <property type="entry name" value="ATP_bind_3"/>
    <property type="match status" value="1"/>
</dbReference>
<keyword evidence="3 8" id="KW-0436">Ligase</keyword>
<dbReference type="GO" id="GO:0005737">
    <property type="term" value="C:cytoplasm"/>
    <property type="evidence" value="ECO:0007669"/>
    <property type="project" value="UniProtKB-SubCell"/>
</dbReference>
<evidence type="ECO:0000256" key="2">
    <source>
        <dbReference type="ARBA" id="ARBA00022490"/>
    </source>
</evidence>
<dbReference type="PANTHER" id="PTHR43033:SF1">
    <property type="entry name" value="TRNA(ILE)-LYSIDINE SYNTHASE-RELATED"/>
    <property type="match status" value="1"/>
</dbReference>
<name>A0A0F6AFQ4_9GAMM</name>
<keyword evidence="2 8" id="KW-0963">Cytoplasm</keyword>
<dbReference type="AlphaFoldDB" id="A0A0F6AFQ4"/>
<dbReference type="GO" id="GO:0005524">
    <property type="term" value="F:ATP binding"/>
    <property type="evidence" value="ECO:0007669"/>
    <property type="project" value="UniProtKB-UniRule"/>
</dbReference>
<organism evidence="10 11">
    <name type="scientific">Pseudoalteromonas luteoviolacea S4054</name>
    <dbReference type="NCBI Taxonomy" id="1129367"/>
    <lineage>
        <taxon>Bacteria</taxon>
        <taxon>Pseudomonadati</taxon>
        <taxon>Pseudomonadota</taxon>
        <taxon>Gammaproteobacteria</taxon>
        <taxon>Alteromonadales</taxon>
        <taxon>Pseudoalteromonadaceae</taxon>
        <taxon>Pseudoalteromonas</taxon>
    </lineage>
</organism>
<evidence type="ECO:0000256" key="5">
    <source>
        <dbReference type="ARBA" id="ARBA00022741"/>
    </source>
</evidence>
<comment type="caution">
    <text evidence="10">The sequence shown here is derived from an EMBL/GenBank/DDBJ whole genome shotgun (WGS) entry which is preliminary data.</text>
</comment>
<dbReference type="RefSeq" id="WP_046355125.1">
    <property type="nucleotide sequence ID" value="NZ_AUXW01000124.1"/>
</dbReference>
<evidence type="ECO:0000256" key="4">
    <source>
        <dbReference type="ARBA" id="ARBA00022694"/>
    </source>
</evidence>
<evidence type="ECO:0000256" key="1">
    <source>
        <dbReference type="ARBA" id="ARBA00004496"/>
    </source>
</evidence>
<dbReference type="EC" id="6.3.4.19" evidence="8"/>
<accession>A0A0F6AFQ4</accession>
<keyword evidence="4 8" id="KW-0819">tRNA processing</keyword>
<dbReference type="Gene3D" id="3.40.50.620">
    <property type="entry name" value="HUPs"/>
    <property type="match status" value="1"/>
</dbReference>
<comment type="catalytic activity">
    <reaction evidence="7 8">
        <text>cytidine(34) in tRNA(Ile2) + L-lysine + ATP = lysidine(34) in tRNA(Ile2) + AMP + diphosphate + H(+)</text>
        <dbReference type="Rhea" id="RHEA:43744"/>
        <dbReference type="Rhea" id="RHEA-COMP:10625"/>
        <dbReference type="Rhea" id="RHEA-COMP:10670"/>
        <dbReference type="ChEBI" id="CHEBI:15378"/>
        <dbReference type="ChEBI" id="CHEBI:30616"/>
        <dbReference type="ChEBI" id="CHEBI:32551"/>
        <dbReference type="ChEBI" id="CHEBI:33019"/>
        <dbReference type="ChEBI" id="CHEBI:82748"/>
        <dbReference type="ChEBI" id="CHEBI:83665"/>
        <dbReference type="ChEBI" id="CHEBI:456215"/>
        <dbReference type="EC" id="6.3.4.19"/>
    </reaction>
</comment>
<dbReference type="GO" id="GO:0032267">
    <property type="term" value="F:tRNA(Ile)-lysidine synthase activity"/>
    <property type="evidence" value="ECO:0007669"/>
    <property type="project" value="UniProtKB-EC"/>
</dbReference>
<comment type="subcellular location">
    <subcellularLocation>
        <location evidence="1 8">Cytoplasm</location>
    </subcellularLocation>
</comment>
<dbReference type="SUPFAM" id="SSF82829">
    <property type="entry name" value="MesJ substrate recognition domain-like"/>
    <property type="match status" value="1"/>
</dbReference>
<dbReference type="InterPro" id="IPR011063">
    <property type="entry name" value="TilS/TtcA_N"/>
</dbReference>
<dbReference type="InterPro" id="IPR012795">
    <property type="entry name" value="tRNA_Ile_lys_synt_N"/>
</dbReference>
<dbReference type="NCBIfam" id="TIGR02433">
    <property type="entry name" value="lysidine_TilS_C"/>
    <property type="match status" value="1"/>
</dbReference>
<dbReference type="Pfam" id="PF09179">
    <property type="entry name" value="TilS"/>
    <property type="match status" value="1"/>
</dbReference>
<dbReference type="PATRIC" id="fig|1129367.4.peg.1351"/>
<proteinExistence type="inferred from homology"/>
<comment type="domain">
    <text evidence="8">The N-terminal region contains the highly conserved SGGXDS motif, predicted to be a P-loop motif involved in ATP binding.</text>
</comment>
<dbReference type="HAMAP" id="MF_01161">
    <property type="entry name" value="tRNA_Ile_lys_synt"/>
    <property type="match status" value="1"/>
</dbReference>
<dbReference type="InterPro" id="IPR012796">
    <property type="entry name" value="Lysidine-tRNA-synth_C"/>
</dbReference>
<evidence type="ECO:0000313" key="11">
    <source>
        <dbReference type="Proteomes" id="UP000033434"/>
    </source>
</evidence>
<dbReference type="Pfam" id="PF11734">
    <property type="entry name" value="TilS_C"/>
    <property type="match status" value="1"/>
</dbReference>
<evidence type="ECO:0000256" key="7">
    <source>
        <dbReference type="ARBA" id="ARBA00048539"/>
    </source>
</evidence>
<keyword evidence="6 8" id="KW-0067">ATP-binding</keyword>
<evidence type="ECO:0000313" key="10">
    <source>
        <dbReference type="EMBL" id="KKE84636.1"/>
    </source>
</evidence>
<dbReference type="Gene3D" id="1.20.59.20">
    <property type="match status" value="1"/>
</dbReference>
<dbReference type="CDD" id="cd01992">
    <property type="entry name" value="TilS_N"/>
    <property type="match status" value="1"/>
</dbReference>
<protein>
    <recommendedName>
        <fullName evidence="8">tRNA(Ile)-lysidine synthase</fullName>
        <ecNumber evidence="8">6.3.4.19</ecNumber>
    </recommendedName>
    <alternativeName>
        <fullName evidence="8">tRNA(Ile)-2-lysyl-cytidine synthase</fullName>
    </alternativeName>
    <alternativeName>
        <fullName evidence="8">tRNA(Ile)-lysidine synthetase</fullName>
    </alternativeName>
</protein>
<comment type="function">
    <text evidence="8">Ligates lysine onto the cytidine present at position 34 of the AUA codon-specific tRNA(Ile) that contains the anticodon CAU, in an ATP-dependent manner. Cytidine is converted to lysidine, thus changing the amino acid specificity of the tRNA from methionine to isoleucine.</text>
</comment>
<dbReference type="InterPro" id="IPR015262">
    <property type="entry name" value="tRNA_Ile_lys_synt_subst-bd"/>
</dbReference>
<evidence type="ECO:0000259" key="9">
    <source>
        <dbReference type="SMART" id="SM00977"/>
    </source>
</evidence>
<dbReference type="InterPro" id="IPR012094">
    <property type="entry name" value="tRNA_Ile_lys_synt"/>
</dbReference>
<reference evidence="10 11" key="1">
    <citation type="journal article" date="2015" name="BMC Genomics">
        <title>Genome mining reveals unlocked bioactive potential of marine Gram-negative bacteria.</title>
        <authorList>
            <person name="Machado H."/>
            <person name="Sonnenschein E.C."/>
            <person name="Melchiorsen J."/>
            <person name="Gram L."/>
        </authorList>
    </citation>
    <scope>NUCLEOTIDE SEQUENCE [LARGE SCALE GENOMIC DNA]</scope>
    <source>
        <strain evidence="10 11">S4054</strain>
    </source>
</reference>
<evidence type="ECO:0000256" key="6">
    <source>
        <dbReference type="ARBA" id="ARBA00022840"/>
    </source>
</evidence>